<sequence length="38" mass="4009">MRKTVQSLAQAAFWATGFIALVTIPQLVCTAVGAPIAY</sequence>
<keyword evidence="3" id="KW-1185">Reference proteome</keyword>
<reference evidence="2 3" key="1">
    <citation type="submission" date="2021-03" db="EMBL/GenBank/DDBJ databases">
        <title>Sequencing the genomes of 1000 actinobacteria strains.</title>
        <authorList>
            <person name="Klenk H.-P."/>
        </authorList>
    </citation>
    <scope>NUCLEOTIDE SEQUENCE [LARGE SCALE GENOMIC DNA]</scope>
    <source>
        <strain evidence="2 3">DSM 20168</strain>
    </source>
</reference>
<evidence type="ECO:0000256" key="1">
    <source>
        <dbReference type="SAM" id="Phobius"/>
    </source>
</evidence>
<keyword evidence="1" id="KW-1133">Transmembrane helix</keyword>
<proteinExistence type="predicted"/>
<dbReference type="EMBL" id="JAGIOJ010000001">
    <property type="protein sequence ID" value="MBP2398659.1"/>
    <property type="molecule type" value="Genomic_DNA"/>
</dbReference>
<protein>
    <submittedName>
        <fullName evidence="2">Uncharacterized protein</fullName>
    </submittedName>
</protein>
<keyword evidence="1" id="KW-0812">Transmembrane</keyword>
<feature type="transmembrane region" description="Helical" evidence="1">
    <location>
        <begin position="12"/>
        <end position="37"/>
    </location>
</feature>
<dbReference type="Proteomes" id="UP001195422">
    <property type="component" value="Unassembled WGS sequence"/>
</dbReference>
<organism evidence="2 3">
    <name type="scientific">Glutamicibacter protophormiae</name>
    <name type="common">Brevibacterium protophormiae</name>
    <dbReference type="NCBI Taxonomy" id="37930"/>
    <lineage>
        <taxon>Bacteria</taxon>
        <taxon>Bacillati</taxon>
        <taxon>Actinomycetota</taxon>
        <taxon>Actinomycetes</taxon>
        <taxon>Micrococcales</taxon>
        <taxon>Micrococcaceae</taxon>
        <taxon>Glutamicibacter</taxon>
    </lineage>
</organism>
<evidence type="ECO:0000313" key="3">
    <source>
        <dbReference type="Proteomes" id="UP001195422"/>
    </source>
</evidence>
<accession>A0ABS4XQ76</accession>
<keyword evidence="1" id="KW-0472">Membrane</keyword>
<name>A0ABS4XQ76_GLUPR</name>
<gene>
    <name evidence="2" type="ORF">JOF39_001740</name>
</gene>
<comment type="caution">
    <text evidence="2">The sequence shown here is derived from an EMBL/GenBank/DDBJ whole genome shotgun (WGS) entry which is preliminary data.</text>
</comment>
<evidence type="ECO:0000313" key="2">
    <source>
        <dbReference type="EMBL" id="MBP2398659.1"/>
    </source>
</evidence>